<proteinExistence type="predicted"/>
<evidence type="ECO:0000313" key="3">
    <source>
        <dbReference type="Proteomes" id="UP000286931"/>
    </source>
</evidence>
<dbReference type="EMBL" id="BIFH01000031">
    <property type="protein sequence ID" value="GCD99231.1"/>
    <property type="molecule type" value="Genomic_DNA"/>
</dbReference>
<comment type="caution">
    <text evidence="2">The sequence shown here is derived from an EMBL/GenBank/DDBJ whole genome shotgun (WGS) entry which is preliminary data.</text>
</comment>
<evidence type="ECO:0000313" key="2">
    <source>
        <dbReference type="EMBL" id="GCD99231.1"/>
    </source>
</evidence>
<accession>A0A401YXC2</accession>
<protein>
    <submittedName>
        <fullName evidence="2">Uncharacterized protein</fullName>
    </submittedName>
</protein>
<reference evidence="2 3" key="1">
    <citation type="submission" date="2018-12" db="EMBL/GenBank/DDBJ databases">
        <title>Draft genome sequence of Embleya hyalina NBRC 13850T.</title>
        <authorList>
            <person name="Komaki H."/>
            <person name="Hosoyama A."/>
            <person name="Kimura A."/>
            <person name="Ichikawa N."/>
            <person name="Tamura T."/>
        </authorList>
    </citation>
    <scope>NUCLEOTIDE SEQUENCE [LARGE SCALE GENOMIC DNA]</scope>
    <source>
        <strain evidence="2 3">NBRC 13850</strain>
    </source>
</reference>
<evidence type="ECO:0000256" key="1">
    <source>
        <dbReference type="SAM" id="MobiDB-lite"/>
    </source>
</evidence>
<sequence>MRRYRKHVVLYVFVVVAAWSATRVLDEGSPAAPAERPAVADSPTSPPPSASDVAAMCARPDVACLVATATSGK</sequence>
<name>A0A401YXC2_9ACTN</name>
<organism evidence="2 3">
    <name type="scientific">Embleya hyalina</name>
    <dbReference type="NCBI Taxonomy" id="516124"/>
    <lineage>
        <taxon>Bacteria</taxon>
        <taxon>Bacillati</taxon>
        <taxon>Actinomycetota</taxon>
        <taxon>Actinomycetes</taxon>
        <taxon>Kitasatosporales</taxon>
        <taxon>Streptomycetaceae</taxon>
        <taxon>Embleya</taxon>
    </lineage>
</organism>
<gene>
    <name evidence="2" type="ORF">EHYA_06945</name>
</gene>
<dbReference type="AlphaFoldDB" id="A0A401YXC2"/>
<dbReference type="RefSeq" id="WP_160161666.1">
    <property type="nucleotide sequence ID" value="NZ_BIFH01000031.1"/>
</dbReference>
<keyword evidence="3" id="KW-1185">Reference proteome</keyword>
<dbReference type="Proteomes" id="UP000286931">
    <property type="component" value="Unassembled WGS sequence"/>
</dbReference>
<feature type="region of interest" description="Disordered" evidence="1">
    <location>
        <begin position="27"/>
        <end position="53"/>
    </location>
</feature>